<dbReference type="AlphaFoldDB" id="G5BZP4"/>
<dbReference type="Proteomes" id="UP000006813">
    <property type="component" value="Unassembled WGS sequence"/>
</dbReference>
<proteinExistence type="predicted"/>
<organism evidence="2 3">
    <name type="scientific">Heterocephalus glaber</name>
    <name type="common">Naked mole rat</name>
    <dbReference type="NCBI Taxonomy" id="10181"/>
    <lineage>
        <taxon>Eukaryota</taxon>
        <taxon>Metazoa</taxon>
        <taxon>Chordata</taxon>
        <taxon>Craniata</taxon>
        <taxon>Vertebrata</taxon>
        <taxon>Euteleostomi</taxon>
        <taxon>Mammalia</taxon>
        <taxon>Eutheria</taxon>
        <taxon>Euarchontoglires</taxon>
        <taxon>Glires</taxon>
        <taxon>Rodentia</taxon>
        <taxon>Hystricomorpha</taxon>
        <taxon>Bathyergidae</taxon>
        <taxon>Heterocephalus</taxon>
    </lineage>
</organism>
<reference evidence="2 3" key="1">
    <citation type="journal article" date="2011" name="Nature">
        <title>Genome sequencing reveals insights into physiology and longevity of the naked mole rat.</title>
        <authorList>
            <person name="Kim E.B."/>
            <person name="Fang X."/>
            <person name="Fushan A.A."/>
            <person name="Huang Z."/>
            <person name="Lobanov A.V."/>
            <person name="Han L."/>
            <person name="Marino S.M."/>
            <person name="Sun X."/>
            <person name="Turanov A.A."/>
            <person name="Yang P."/>
            <person name="Yim S.H."/>
            <person name="Zhao X."/>
            <person name="Kasaikina M.V."/>
            <person name="Stoletzki N."/>
            <person name="Peng C."/>
            <person name="Polak P."/>
            <person name="Xiong Z."/>
            <person name="Kiezun A."/>
            <person name="Zhu Y."/>
            <person name="Chen Y."/>
            <person name="Kryukov G.V."/>
            <person name="Zhang Q."/>
            <person name="Peshkin L."/>
            <person name="Yang L."/>
            <person name="Bronson R.T."/>
            <person name="Buffenstein R."/>
            <person name="Wang B."/>
            <person name="Han C."/>
            <person name="Li Q."/>
            <person name="Chen L."/>
            <person name="Zhao W."/>
            <person name="Sunyaev S.R."/>
            <person name="Park T.J."/>
            <person name="Zhang G."/>
            <person name="Wang J."/>
            <person name="Gladyshev V.N."/>
        </authorList>
    </citation>
    <scope>NUCLEOTIDE SEQUENCE [LARGE SCALE GENOMIC DNA]</scope>
</reference>
<accession>G5BZP4</accession>
<sequence length="235" mass="27418">MSGFSPELIDYLEGEVSFEEFERRREERKMRQKKKAELLADSSLEYYSFYDDRRKRKELEYFGQSAAILDKNFRKAYNYKRIMVMENVNGLQLWSSFNQVTMHSQDVLHHHSCLRLMLKNSDKRALCGLNGHNVCLSGNFQHALAQYVQAFHARCDEPLYNMCIGLTFIHMASQKFLLKRHTLIVQGFAFLNRYLSLRRQCQESLQFGASPSPAGANSLHHPLLPGDSPCWRQRG</sequence>
<evidence type="ECO:0000313" key="2">
    <source>
        <dbReference type="EMBL" id="EHB14755.1"/>
    </source>
</evidence>
<dbReference type="PANTHER" id="PTHR23082:SF0">
    <property type="entry name" value="GENERAL TRANSCRIPTION FACTOR 3C POLYPEPTIDE 3"/>
    <property type="match status" value="1"/>
</dbReference>
<evidence type="ECO:0000313" key="3">
    <source>
        <dbReference type="Proteomes" id="UP000006813"/>
    </source>
</evidence>
<dbReference type="GO" id="GO:0000127">
    <property type="term" value="C:transcription factor TFIIIC complex"/>
    <property type="evidence" value="ECO:0007669"/>
    <property type="project" value="TreeGrafter"/>
</dbReference>
<feature type="region of interest" description="Disordered" evidence="1">
    <location>
        <begin position="208"/>
        <end position="235"/>
    </location>
</feature>
<gene>
    <name evidence="2" type="ORF">GW7_10441</name>
</gene>
<dbReference type="STRING" id="10181.G5BZP4"/>
<protein>
    <submittedName>
        <fullName evidence="2">General transcription factor 3C polypeptide 3</fullName>
    </submittedName>
</protein>
<dbReference type="PANTHER" id="PTHR23082">
    <property type="entry name" value="TRANSCRIPTION INITIATION FACTOR IIIC TFIIIC , POLYPEPTIDE 3-RELATED"/>
    <property type="match status" value="1"/>
</dbReference>
<dbReference type="InterPro" id="IPR039340">
    <property type="entry name" value="Tfc4/TFIIIC-102/Sfc4"/>
</dbReference>
<name>G5BZP4_HETGA</name>
<dbReference type="GO" id="GO:0006383">
    <property type="term" value="P:transcription by RNA polymerase III"/>
    <property type="evidence" value="ECO:0007669"/>
    <property type="project" value="InterPro"/>
</dbReference>
<dbReference type="EMBL" id="JH172612">
    <property type="protein sequence ID" value="EHB14755.1"/>
    <property type="molecule type" value="Genomic_DNA"/>
</dbReference>
<evidence type="ECO:0000256" key="1">
    <source>
        <dbReference type="SAM" id="MobiDB-lite"/>
    </source>
</evidence>
<dbReference type="InParanoid" id="G5BZP4"/>